<accession>J3JEC4</accession>
<dbReference type="AlphaFoldDB" id="J3JEC4"/>
<gene>
    <name evidence="2" type="ORF">HSB1_36560</name>
</gene>
<evidence type="ECO:0000256" key="1">
    <source>
        <dbReference type="SAM" id="MobiDB-lite"/>
    </source>
</evidence>
<sequence length="66" mass="7346">MRRHEVSRAMQTGNELNQGDAEVGQRGSVVDGQRTRERWLSGLSLRCRDSSNSRATEAFGITGNPR</sequence>
<feature type="region of interest" description="Disordered" evidence="1">
    <location>
        <begin position="1"/>
        <end position="30"/>
    </location>
</feature>
<name>J3JEC4_9EURY</name>
<dbReference type="Proteomes" id="UP000007813">
    <property type="component" value="Unassembled WGS sequence"/>
</dbReference>
<reference evidence="2 3" key="1">
    <citation type="journal article" date="2012" name="J. Bacteriol.">
        <title>Draft Genome Sequence of the Extremely Halophilic Archaeon Halogranum salarium B-1T.</title>
        <authorList>
            <person name="Kim K.K."/>
            <person name="Lee K.C."/>
            <person name="Lee J.S."/>
        </authorList>
    </citation>
    <scope>NUCLEOTIDE SEQUENCE [LARGE SCALE GENOMIC DNA]</scope>
    <source>
        <strain evidence="2 3">B-1</strain>
    </source>
</reference>
<comment type="caution">
    <text evidence="2">The sequence shown here is derived from an EMBL/GenBank/DDBJ whole genome shotgun (WGS) entry which is preliminary data.</text>
</comment>
<organism evidence="2 3">
    <name type="scientific">Halogranum salarium B-1</name>
    <dbReference type="NCBI Taxonomy" id="1210908"/>
    <lineage>
        <taxon>Archaea</taxon>
        <taxon>Methanobacteriati</taxon>
        <taxon>Methanobacteriota</taxon>
        <taxon>Stenosarchaea group</taxon>
        <taxon>Halobacteria</taxon>
        <taxon>Halobacteriales</taxon>
        <taxon>Haloferacaceae</taxon>
    </lineage>
</organism>
<evidence type="ECO:0000313" key="2">
    <source>
        <dbReference type="EMBL" id="EJN58239.1"/>
    </source>
</evidence>
<evidence type="ECO:0000313" key="3">
    <source>
        <dbReference type="Proteomes" id="UP000007813"/>
    </source>
</evidence>
<proteinExistence type="predicted"/>
<protein>
    <submittedName>
        <fullName evidence="2">Uncharacterized protein</fullName>
    </submittedName>
</protein>
<dbReference type="EMBL" id="ALJD01000009">
    <property type="protein sequence ID" value="EJN58239.1"/>
    <property type="molecule type" value="Genomic_DNA"/>
</dbReference>